<dbReference type="STRING" id="299467.A0A443SB52"/>
<accession>A0A443SB52</accession>
<name>A0A443SB52_9ACAR</name>
<keyword evidence="9" id="KW-1185">Reference proteome</keyword>
<dbReference type="PROSITE" id="PS50053">
    <property type="entry name" value="UBIQUITIN_2"/>
    <property type="match status" value="1"/>
</dbReference>
<evidence type="ECO:0000259" key="7">
    <source>
        <dbReference type="PROSITE" id="PS51733"/>
    </source>
</evidence>
<dbReference type="SUPFAM" id="SSF55681">
    <property type="entry name" value="Class II aaRS and biotin synthetases"/>
    <property type="match status" value="1"/>
</dbReference>
<evidence type="ECO:0000259" key="6">
    <source>
        <dbReference type="PROSITE" id="PS50053"/>
    </source>
</evidence>
<dbReference type="InterPro" id="IPR029071">
    <property type="entry name" value="Ubiquitin-like_domsf"/>
</dbReference>
<dbReference type="InterPro" id="IPR045864">
    <property type="entry name" value="aa-tRNA-synth_II/BPL/LPL"/>
</dbReference>
<dbReference type="Gene3D" id="3.30.930.10">
    <property type="entry name" value="Bira Bifunctional Protein, Domain 2"/>
    <property type="match status" value="1"/>
</dbReference>
<dbReference type="Gene3D" id="3.10.20.90">
    <property type="entry name" value="Phosphatidylinositol 3-kinase Catalytic Subunit, Chain A, domain 1"/>
    <property type="match status" value="1"/>
</dbReference>
<dbReference type="GO" id="GO:0004077">
    <property type="term" value="F:biotin--[biotin carboxyl-carrier protein] ligase activity"/>
    <property type="evidence" value="ECO:0007669"/>
    <property type="project" value="InterPro"/>
</dbReference>
<evidence type="ECO:0000256" key="1">
    <source>
        <dbReference type="ARBA" id="ARBA00009934"/>
    </source>
</evidence>
<dbReference type="NCBIfam" id="TIGR00121">
    <property type="entry name" value="birA_ligase"/>
    <property type="match status" value="1"/>
</dbReference>
<dbReference type="PANTHER" id="PTHR12835:SF5">
    <property type="entry name" value="BIOTIN--PROTEIN LIGASE"/>
    <property type="match status" value="1"/>
</dbReference>
<dbReference type="SUPFAM" id="SSF54236">
    <property type="entry name" value="Ubiquitin-like"/>
    <property type="match status" value="1"/>
</dbReference>
<dbReference type="AlphaFoldDB" id="A0A443SB52"/>
<organism evidence="8 9">
    <name type="scientific">Leptotrombidium deliense</name>
    <dbReference type="NCBI Taxonomy" id="299467"/>
    <lineage>
        <taxon>Eukaryota</taxon>
        <taxon>Metazoa</taxon>
        <taxon>Ecdysozoa</taxon>
        <taxon>Arthropoda</taxon>
        <taxon>Chelicerata</taxon>
        <taxon>Arachnida</taxon>
        <taxon>Acari</taxon>
        <taxon>Acariformes</taxon>
        <taxon>Trombidiformes</taxon>
        <taxon>Prostigmata</taxon>
        <taxon>Anystina</taxon>
        <taxon>Parasitengona</taxon>
        <taxon>Trombiculoidea</taxon>
        <taxon>Trombiculidae</taxon>
        <taxon>Leptotrombidium</taxon>
    </lineage>
</organism>
<evidence type="ECO:0000256" key="5">
    <source>
        <dbReference type="SAM" id="MobiDB-lite"/>
    </source>
</evidence>
<feature type="domain" description="BPL/LPL catalytic" evidence="7">
    <location>
        <begin position="297"/>
        <end position="495"/>
    </location>
</feature>
<feature type="region of interest" description="Disordered" evidence="5">
    <location>
        <begin position="1"/>
        <end position="22"/>
    </location>
</feature>
<gene>
    <name evidence="8" type="ORF">B4U80_02147</name>
</gene>
<dbReference type="Proteomes" id="UP000288716">
    <property type="component" value="Unassembled WGS sequence"/>
</dbReference>
<evidence type="ECO:0000256" key="3">
    <source>
        <dbReference type="ARBA" id="ARBA00022598"/>
    </source>
</evidence>
<proteinExistence type="inferred from homology"/>
<feature type="domain" description="Ubiquitin-like" evidence="6">
    <location>
        <begin position="579"/>
        <end position="650"/>
    </location>
</feature>
<dbReference type="OrthoDB" id="10250105at2759"/>
<evidence type="ECO:0000313" key="9">
    <source>
        <dbReference type="Proteomes" id="UP000288716"/>
    </source>
</evidence>
<dbReference type="Pfam" id="PF03099">
    <property type="entry name" value="BPL_LplA_LipB"/>
    <property type="match status" value="1"/>
</dbReference>
<protein>
    <recommendedName>
        <fullName evidence="2">Ubiquitin-like protein 5</fullName>
    </recommendedName>
</protein>
<keyword evidence="3 8" id="KW-0436">Ligase</keyword>
<evidence type="ECO:0000313" key="8">
    <source>
        <dbReference type="EMBL" id="RWS24786.1"/>
    </source>
</evidence>
<dbReference type="FunFam" id="3.10.20.90:FF:000052">
    <property type="entry name" value="Ubiquitin-like protein 5"/>
    <property type="match status" value="1"/>
</dbReference>
<dbReference type="EMBL" id="NCKV01004404">
    <property type="protein sequence ID" value="RWS24786.1"/>
    <property type="molecule type" value="Genomic_DNA"/>
</dbReference>
<dbReference type="InterPro" id="IPR004408">
    <property type="entry name" value="Biotin_CoA_COase_ligase"/>
</dbReference>
<comment type="similarity">
    <text evidence="1">Belongs to the biotin--protein ligase family.</text>
</comment>
<dbReference type="InterPro" id="IPR004143">
    <property type="entry name" value="BPL_LPL_catalytic"/>
</dbReference>
<sequence length="650" mass="74078">MATATKQFSTLKESKQTNGGLKTNECNRVPLLKKGNRPLNILVSVDEQILEEQQKLQLEQPYITNNQLIAGQRKCSVTSRTLTTQWITTSSTVFKAVRRTLLTIVGCERFTIYPITPEEIKSKPWQTSTALFIFIINQRKYKEEDEFLINLEKVVKEYISAGGNVVVYKLDELWENGDYIIGGEDGMRKNVFKQKLISRCGKRFFVDSAPTKNVEGRVIKFEDDDIDVVVPKLTNAHFITPDHDLLDDQFIAKVNNNHRSPVILCRNVDEISEPTTRQIVIISSDINNIACDAFDFDTFYSHLASSRLGHHILFSDVTTTTMKLAEQFMSFNGLVTVANQQIEGKGRGENQWITPKGGLAFTLNYKISLSSNLGQRLGYVQHLASLSIIKSVLNIPEYSHLDLRLKWPNDIYFGHHTKIGGVLVTSQLEGHNVYCCIGCGVNISNSNPTVCLHDIIKQSVDPKSDDVPSDLRLPSREEIIARSLNEFEMLSKRFEREGVQSFKEEYMKHWLHSGKCVRMANTKEVLIEGLDDHGYLLVKEVVSGQQHSVHPDGNRFDMLNNLLQNVLLWFSILCKYTMIEITCNDRLGKKVRIKCNADDTIGDLKKLIAAQTGTRADKIVLKKWYVIYKDHITLEDYEIHDGMNLELYYQ</sequence>
<dbReference type="VEuPathDB" id="VectorBase:LDEU007253"/>
<keyword evidence="4" id="KW-0833">Ubl conjugation pathway</keyword>
<dbReference type="PROSITE" id="PS51733">
    <property type="entry name" value="BPL_LPL_CATALYTIC"/>
    <property type="match status" value="1"/>
</dbReference>
<dbReference type="InterPro" id="IPR000626">
    <property type="entry name" value="Ubiquitin-like_dom"/>
</dbReference>
<dbReference type="CDD" id="cd01791">
    <property type="entry name" value="Ubl_UBL5"/>
    <property type="match status" value="1"/>
</dbReference>
<evidence type="ECO:0000256" key="4">
    <source>
        <dbReference type="ARBA" id="ARBA00022786"/>
    </source>
</evidence>
<dbReference type="PANTHER" id="PTHR12835">
    <property type="entry name" value="BIOTIN PROTEIN LIGASE"/>
    <property type="match status" value="1"/>
</dbReference>
<comment type="caution">
    <text evidence="8">The sequence shown here is derived from an EMBL/GenBank/DDBJ whole genome shotgun (WGS) entry which is preliminary data.</text>
</comment>
<dbReference type="GO" id="GO:0005737">
    <property type="term" value="C:cytoplasm"/>
    <property type="evidence" value="ECO:0007669"/>
    <property type="project" value="TreeGrafter"/>
</dbReference>
<evidence type="ECO:0000256" key="2">
    <source>
        <dbReference type="ARBA" id="ARBA00021360"/>
    </source>
</evidence>
<reference evidence="8 9" key="1">
    <citation type="journal article" date="2018" name="Gigascience">
        <title>Genomes of trombidid mites reveal novel predicted allergens and laterally-transferred genes associated with secondary metabolism.</title>
        <authorList>
            <person name="Dong X."/>
            <person name="Chaisiri K."/>
            <person name="Xia D."/>
            <person name="Armstrong S.D."/>
            <person name="Fang Y."/>
            <person name="Donnelly M.J."/>
            <person name="Kadowaki T."/>
            <person name="McGarry J.W."/>
            <person name="Darby A.C."/>
            <person name="Makepeace B.L."/>
        </authorList>
    </citation>
    <scope>NUCLEOTIDE SEQUENCE [LARGE SCALE GENOMIC DNA]</scope>
    <source>
        <strain evidence="8">UoL-UT</strain>
    </source>
</reference>